<dbReference type="InParanoid" id="A0A251UCQ3"/>
<evidence type="ECO:0000313" key="2">
    <source>
        <dbReference type="Proteomes" id="UP000215914"/>
    </source>
</evidence>
<accession>A0A251UCQ3</accession>
<keyword evidence="2" id="KW-1185">Reference proteome</keyword>
<organism evidence="1 2">
    <name type="scientific">Helianthus annuus</name>
    <name type="common">Common sunflower</name>
    <dbReference type="NCBI Taxonomy" id="4232"/>
    <lineage>
        <taxon>Eukaryota</taxon>
        <taxon>Viridiplantae</taxon>
        <taxon>Streptophyta</taxon>
        <taxon>Embryophyta</taxon>
        <taxon>Tracheophyta</taxon>
        <taxon>Spermatophyta</taxon>
        <taxon>Magnoliopsida</taxon>
        <taxon>eudicotyledons</taxon>
        <taxon>Gunneridae</taxon>
        <taxon>Pentapetalae</taxon>
        <taxon>asterids</taxon>
        <taxon>campanulids</taxon>
        <taxon>Asterales</taxon>
        <taxon>Asteraceae</taxon>
        <taxon>Asteroideae</taxon>
        <taxon>Heliantheae alliance</taxon>
        <taxon>Heliantheae</taxon>
        <taxon>Helianthus</taxon>
    </lineage>
</organism>
<dbReference type="STRING" id="4232.A0A251UCQ3"/>
<dbReference type="Proteomes" id="UP000215914">
    <property type="component" value="Chromosome 7"/>
</dbReference>
<sequence length="76" mass="8980">MANVKDMHLLQDGTPPGGFAPVCYARRIQCRYHIPRCFWLYLLGHVPGRQGNNICRYIFSDFRNPRFCLMFLLIEM</sequence>
<reference evidence="2" key="1">
    <citation type="journal article" date="2017" name="Nature">
        <title>The sunflower genome provides insights into oil metabolism, flowering and Asterid evolution.</title>
        <authorList>
            <person name="Badouin H."/>
            <person name="Gouzy J."/>
            <person name="Grassa C.J."/>
            <person name="Murat F."/>
            <person name="Staton S.E."/>
            <person name="Cottret L."/>
            <person name="Lelandais-Briere C."/>
            <person name="Owens G.L."/>
            <person name="Carrere S."/>
            <person name="Mayjonade B."/>
            <person name="Legrand L."/>
            <person name="Gill N."/>
            <person name="Kane N.C."/>
            <person name="Bowers J.E."/>
            <person name="Hubner S."/>
            <person name="Bellec A."/>
            <person name="Berard A."/>
            <person name="Berges H."/>
            <person name="Blanchet N."/>
            <person name="Boniface M.C."/>
            <person name="Brunel D."/>
            <person name="Catrice O."/>
            <person name="Chaidir N."/>
            <person name="Claudel C."/>
            <person name="Donnadieu C."/>
            <person name="Faraut T."/>
            <person name="Fievet G."/>
            <person name="Helmstetter N."/>
            <person name="King M."/>
            <person name="Knapp S.J."/>
            <person name="Lai Z."/>
            <person name="Le Paslier M.C."/>
            <person name="Lippi Y."/>
            <person name="Lorenzon L."/>
            <person name="Mandel J.R."/>
            <person name="Marage G."/>
            <person name="Marchand G."/>
            <person name="Marquand E."/>
            <person name="Bret-Mestries E."/>
            <person name="Morien E."/>
            <person name="Nambeesan S."/>
            <person name="Nguyen T."/>
            <person name="Pegot-Espagnet P."/>
            <person name="Pouilly N."/>
            <person name="Raftis F."/>
            <person name="Sallet E."/>
            <person name="Schiex T."/>
            <person name="Thomas J."/>
            <person name="Vandecasteele C."/>
            <person name="Vares D."/>
            <person name="Vear F."/>
            <person name="Vautrin S."/>
            <person name="Crespi M."/>
            <person name="Mangin B."/>
            <person name="Burke J.M."/>
            <person name="Salse J."/>
            <person name="Munos S."/>
            <person name="Vincourt P."/>
            <person name="Rieseberg L.H."/>
            <person name="Langlade N.B."/>
        </authorList>
    </citation>
    <scope>NUCLEOTIDE SEQUENCE [LARGE SCALE GENOMIC DNA]</scope>
    <source>
        <strain evidence="2">cv. SF193</strain>
    </source>
</reference>
<evidence type="ECO:0000313" key="1">
    <source>
        <dbReference type="EMBL" id="OTG20562.1"/>
    </source>
</evidence>
<protein>
    <submittedName>
        <fullName evidence="1">Uncharacterized protein</fullName>
    </submittedName>
</protein>
<name>A0A251UCQ3_HELAN</name>
<gene>
    <name evidence="1" type="ORF">HannXRQ_Chr07g0194481</name>
</gene>
<dbReference type="EMBL" id="CM007896">
    <property type="protein sequence ID" value="OTG20562.1"/>
    <property type="molecule type" value="Genomic_DNA"/>
</dbReference>
<dbReference type="AlphaFoldDB" id="A0A251UCQ3"/>
<proteinExistence type="predicted"/>